<evidence type="ECO:0000313" key="2">
    <source>
        <dbReference type="Proteomes" id="UP000247612"/>
    </source>
</evidence>
<comment type="caution">
    <text evidence="1">The sequence shown here is derived from an EMBL/GenBank/DDBJ whole genome shotgun (WGS) entry which is preliminary data.</text>
</comment>
<dbReference type="STRING" id="1034346.GCA_000313565_03306"/>
<gene>
    <name evidence="1" type="ORF">DES51_111142</name>
</gene>
<dbReference type="AlphaFoldDB" id="A0A318KIX9"/>
<evidence type="ECO:0000313" key="1">
    <source>
        <dbReference type="EMBL" id="PXX77390.1"/>
    </source>
</evidence>
<name>A0A318KIX9_9FIRM</name>
<sequence>MENRTDYRFNQIITEETIATIAKAFATLNADCQNGSLLPVLVKNEIFQNKAEQTKKLLCDFIDLFSHYNN</sequence>
<dbReference type="EMBL" id="QJKH01000011">
    <property type="protein sequence ID" value="PXX77390.1"/>
    <property type="molecule type" value="Genomic_DNA"/>
</dbReference>
<organism evidence="1 2">
    <name type="scientific">Dielma fastidiosa</name>
    <dbReference type="NCBI Taxonomy" id="1034346"/>
    <lineage>
        <taxon>Bacteria</taxon>
        <taxon>Bacillati</taxon>
        <taxon>Bacillota</taxon>
        <taxon>Erysipelotrichia</taxon>
        <taxon>Erysipelotrichales</taxon>
        <taxon>Erysipelotrichaceae</taxon>
        <taxon>Dielma</taxon>
    </lineage>
</organism>
<keyword evidence="2" id="KW-1185">Reference proteome</keyword>
<reference evidence="1 2" key="1">
    <citation type="submission" date="2018-05" db="EMBL/GenBank/DDBJ databases">
        <title>Genomic Encyclopedia of Type Strains, Phase IV (KMG-IV): sequencing the most valuable type-strain genomes for metagenomic binning, comparative biology and taxonomic classification.</title>
        <authorList>
            <person name="Goeker M."/>
        </authorList>
    </citation>
    <scope>NUCLEOTIDE SEQUENCE [LARGE SCALE GENOMIC DNA]</scope>
    <source>
        <strain evidence="1 2">JC118</strain>
    </source>
</reference>
<protein>
    <submittedName>
        <fullName evidence="1">Uncharacterized protein</fullName>
    </submittedName>
</protein>
<accession>A0A318KIX9</accession>
<dbReference type="RefSeq" id="WP_022939584.1">
    <property type="nucleotide sequence ID" value="NZ_CABKRQ010000010.1"/>
</dbReference>
<dbReference type="Proteomes" id="UP000247612">
    <property type="component" value="Unassembled WGS sequence"/>
</dbReference>
<proteinExistence type="predicted"/>